<evidence type="ECO:0008006" key="3">
    <source>
        <dbReference type="Google" id="ProtNLM"/>
    </source>
</evidence>
<accession>A0A6G0SVM7</accession>
<gene>
    <name evidence="1" type="ORF">AGLY_017185</name>
</gene>
<proteinExistence type="predicted"/>
<protein>
    <recommendedName>
        <fullName evidence="3">DUF4218 domain-containing protein</fullName>
    </recommendedName>
</protein>
<sequence length="280" mass="32914">MHLTCLGIMRKLIHLWIDKGTLNVRLPSLTTTKLSSSLMSLKFFIPCEFSRKPRGLCDLNRYKATEFRQILIYTGPIVFKNILNNDCYKHFMALNIAMTILLSNNMDNYLEYAQNLLNYFIQNFEPLYVRHLMSFNVHGLSHITNDYKKFGPLDNIAAFPFENYLKQLKNMVRKHDKPQIIKRLNEKNSIGVKKPNNLIKYEELKHKHTNGPLLENISRTQYKKLYLKNLKIKVGSKTDSYILNKSNEIIKVENIVNLHETNNIKQLLLEKILKLKKICK</sequence>
<comment type="caution">
    <text evidence="1">The sequence shown here is derived from an EMBL/GenBank/DDBJ whole genome shotgun (WGS) entry which is preliminary data.</text>
</comment>
<evidence type="ECO:0000313" key="2">
    <source>
        <dbReference type="Proteomes" id="UP000475862"/>
    </source>
</evidence>
<dbReference type="PANTHER" id="PTHR33053">
    <property type="entry name" value="PROTEIN, PUTATIVE-RELATED"/>
    <property type="match status" value="1"/>
</dbReference>
<organism evidence="1 2">
    <name type="scientific">Aphis glycines</name>
    <name type="common">Soybean aphid</name>
    <dbReference type="NCBI Taxonomy" id="307491"/>
    <lineage>
        <taxon>Eukaryota</taxon>
        <taxon>Metazoa</taxon>
        <taxon>Ecdysozoa</taxon>
        <taxon>Arthropoda</taxon>
        <taxon>Hexapoda</taxon>
        <taxon>Insecta</taxon>
        <taxon>Pterygota</taxon>
        <taxon>Neoptera</taxon>
        <taxon>Paraneoptera</taxon>
        <taxon>Hemiptera</taxon>
        <taxon>Sternorrhyncha</taxon>
        <taxon>Aphidomorpha</taxon>
        <taxon>Aphidoidea</taxon>
        <taxon>Aphididae</taxon>
        <taxon>Aphidini</taxon>
        <taxon>Aphis</taxon>
        <taxon>Aphis</taxon>
    </lineage>
</organism>
<name>A0A6G0SVM7_APHGL</name>
<reference evidence="1 2" key="1">
    <citation type="submission" date="2019-08" db="EMBL/GenBank/DDBJ databases">
        <title>The genome of the soybean aphid Biotype 1, its phylome, world population structure and adaptation to the North American continent.</title>
        <authorList>
            <person name="Giordano R."/>
            <person name="Donthu R.K."/>
            <person name="Hernandez A.G."/>
            <person name="Wright C.L."/>
            <person name="Zimin A.V."/>
        </authorList>
    </citation>
    <scope>NUCLEOTIDE SEQUENCE [LARGE SCALE GENOMIC DNA]</scope>
    <source>
        <tissue evidence="1">Whole aphids</tissue>
    </source>
</reference>
<dbReference type="OrthoDB" id="6612923at2759"/>
<dbReference type="AlphaFoldDB" id="A0A6G0SVM7"/>
<dbReference type="Proteomes" id="UP000475862">
    <property type="component" value="Unassembled WGS sequence"/>
</dbReference>
<evidence type="ECO:0000313" key="1">
    <source>
        <dbReference type="EMBL" id="KAE9522426.1"/>
    </source>
</evidence>
<keyword evidence="2" id="KW-1185">Reference proteome</keyword>
<dbReference type="EMBL" id="VYZN01001214">
    <property type="protein sequence ID" value="KAE9522426.1"/>
    <property type="molecule type" value="Genomic_DNA"/>
</dbReference>